<keyword evidence="1" id="KW-0418">Kinase</keyword>
<reference evidence="2" key="1">
    <citation type="journal article" date="2013" name="Genome Announc.">
        <title>Genome sequence of the basidiomycetous yeast Pseudozyma antarctica T-34, a producer of the glycolipid biosurfactants mannosylerythritol lipids.</title>
        <authorList>
            <person name="Morita T."/>
            <person name="Koike H."/>
            <person name="Koyama Y."/>
            <person name="Hagiwara H."/>
            <person name="Ito E."/>
            <person name="Fukuoka T."/>
            <person name="Imura T."/>
            <person name="Machida M."/>
            <person name="Kitamoto D."/>
        </authorList>
    </citation>
    <scope>NUCLEOTIDE SEQUENCE [LARGE SCALE GENOMIC DNA]</scope>
    <source>
        <strain evidence="2">T-34</strain>
    </source>
</reference>
<name>M9MEY6_PSEA3</name>
<dbReference type="AlphaFoldDB" id="M9MEY6"/>
<proteinExistence type="predicted"/>
<dbReference type="Proteomes" id="UP000011976">
    <property type="component" value="Unassembled WGS sequence"/>
</dbReference>
<dbReference type="EMBL" id="DF196784">
    <property type="protein sequence ID" value="GAC75708.1"/>
    <property type="molecule type" value="Genomic_DNA"/>
</dbReference>
<dbReference type="GO" id="GO:0004674">
    <property type="term" value="F:protein serine/threonine kinase activity"/>
    <property type="evidence" value="ECO:0007669"/>
    <property type="project" value="UniProtKB-KW"/>
</dbReference>
<accession>M9MEY6</accession>
<evidence type="ECO:0000313" key="2">
    <source>
        <dbReference type="Proteomes" id="UP000011976"/>
    </source>
</evidence>
<evidence type="ECO:0000313" key="1">
    <source>
        <dbReference type="EMBL" id="GAC75708.1"/>
    </source>
</evidence>
<protein>
    <submittedName>
        <fullName evidence="1">Serine/threonine protein kinase</fullName>
    </submittedName>
</protein>
<organism evidence="1 2">
    <name type="scientific">Pseudozyma antarctica (strain T-34)</name>
    <name type="common">Yeast</name>
    <name type="synonym">Candida antarctica</name>
    <dbReference type="NCBI Taxonomy" id="1151754"/>
    <lineage>
        <taxon>Eukaryota</taxon>
        <taxon>Fungi</taxon>
        <taxon>Dikarya</taxon>
        <taxon>Basidiomycota</taxon>
        <taxon>Ustilaginomycotina</taxon>
        <taxon>Ustilaginomycetes</taxon>
        <taxon>Ustilaginales</taxon>
        <taxon>Ustilaginaceae</taxon>
        <taxon>Moesziomyces</taxon>
    </lineage>
</organism>
<sequence length="115" mass="12327">MVGTYCNHQGNIPAGDYACFRLNGDIRKRTQTADDSIKGFVNSAGSMFVVVLNRATQVIELHTDKTGVWVSHPDGSLRDIQLSLRQLAAASAGDDNGQSDHQYACNGDGPIAFAD</sequence>
<keyword evidence="1" id="KW-0808">Transferase</keyword>
<gene>
    <name evidence="1" type="ORF">PANT_18d00025</name>
</gene>
<keyword evidence="1" id="KW-0723">Serine/threonine-protein kinase</keyword>
<dbReference type="OrthoDB" id="10310422at2759"/>